<organism evidence="1 2">
    <name type="scientific">Trifolium medium</name>
    <dbReference type="NCBI Taxonomy" id="97028"/>
    <lineage>
        <taxon>Eukaryota</taxon>
        <taxon>Viridiplantae</taxon>
        <taxon>Streptophyta</taxon>
        <taxon>Embryophyta</taxon>
        <taxon>Tracheophyta</taxon>
        <taxon>Spermatophyta</taxon>
        <taxon>Magnoliopsida</taxon>
        <taxon>eudicotyledons</taxon>
        <taxon>Gunneridae</taxon>
        <taxon>Pentapetalae</taxon>
        <taxon>rosids</taxon>
        <taxon>fabids</taxon>
        <taxon>Fabales</taxon>
        <taxon>Fabaceae</taxon>
        <taxon>Papilionoideae</taxon>
        <taxon>50 kb inversion clade</taxon>
        <taxon>NPAAA clade</taxon>
        <taxon>Hologalegina</taxon>
        <taxon>IRL clade</taxon>
        <taxon>Trifolieae</taxon>
        <taxon>Trifolium</taxon>
    </lineage>
</organism>
<feature type="non-terminal residue" evidence="1">
    <location>
        <position position="55"/>
    </location>
</feature>
<keyword evidence="2" id="KW-1185">Reference proteome</keyword>
<protein>
    <submittedName>
        <fullName evidence="1">Uncharacterized protein</fullName>
    </submittedName>
</protein>
<dbReference type="AlphaFoldDB" id="A0A392TZM4"/>
<accession>A0A392TZM4</accession>
<dbReference type="Proteomes" id="UP000265520">
    <property type="component" value="Unassembled WGS sequence"/>
</dbReference>
<sequence length="55" mass="6203">MARCAVQSTATEFLSARWYGALRSQDAEATTTFWKLRIAQSGVARRAVEIQTRKI</sequence>
<evidence type="ECO:0000313" key="1">
    <source>
        <dbReference type="EMBL" id="MCI66611.1"/>
    </source>
</evidence>
<evidence type="ECO:0000313" key="2">
    <source>
        <dbReference type="Proteomes" id="UP000265520"/>
    </source>
</evidence>
<proteinExistence type="predicted"/>
<reference evidence="1 2" key="1">
    <citation type="journal article" date="2018" name="Front. Plant Sci.">
        <title>Red Clover (Trifolium pratense) and Zigzag Clover (T. medium) - A Picture of Genomic Similarities and Differences.</title>
        <authorList>
            <person name="Dluhosova J."/>
            <person name="Istvanek J."/>
            <person name="Nedelnik J."/>
            <person name="Repkova J."/>
        </authorList>
    </citation>
    <scope>NUCLEOTIDE SEQUENCE [LARGE SCALE GENOMIC DNA]</scope>
    <source>
        <strain evidence="2">cv. 10/8</strain>
        <tissue evidence="1">Leaf</tissue>
    </source>
</reference>
<comment type="caution">
    <text evidence="1">The sequence shown here is derived from an EMBL/GenBank/DDBJ whole genome shotgun (WGS) entry which is preliminary data.</text>
</comment>
<name>A0A392TZM4_9FABA</name>
<dbReference type="EMBL" id="LXQA010698650">
    <property type="protein sequence ID" value="MCI66611.1"/>
    <property type="molecule type" value="Genomic_DNA"/>
</dbReference>